<protein>
    <submittedName>
        <fullName evidence="2">Uncharacterized protein</fullName>
    </submittedName>
</protein>
<dbReference type="AlphaFoldDB" id="A0A5S9INT9"/>
<dbReference type="Proteomes" id="UP000326354">
    <property type="component" value="Chromosome"/>
</dbReference>
<feature type="transmembrane region" description="Helical" evidence="1">
    <location>
        <begin position="82"/>
        <end position="102"/>
    </location>
</feature>
<gene>
    <name evidence="2" type="ORF">UABAM_03704</name>
</gene>
<evidence type="ECO:0000313" key="2">
    <source>
        <dbReference type="EMBL" id="BBM85338.1"/>
    </source>
</evidence>
<dbReference type="KEGG" id="uam:UABAM_03704"/>
<evidence type="ECO:0000313" key="3">
    <source>
        <dbReference type="Proteomes" id="UP000326354"/>
    </source>
</evidence>
<dbReference type="EMBL" id="AP019860">
    <property type="protein sequence ID" value="BBM85338.1"/>
    <property type="molecule type" value="Genomic_DNA"/>
</dbReference>
<keyword evidence="1" id="KW-0472">Membrane</keyword>
<reference evidence="2 3" key="1">
    <citation type="submission" date="2019-08" db="EMBL/GenBank/DDBJ databases">
        <title>Complete genome sequence of Candidatus Uab amorphum.</title>
        <authorList>
            <person name="Shiratori T."/>
            <person name="Suzuki S."/>
            <person name="Kakizawa Y."/>
            <person name="Ishida K."/>
        </authorList>
    </citation>
    <scope>NUCLEOTIDE SEQUENCE [LARGE SCALE GENOMIC DNA]</scope>
    <source>
        <strain evidence="2 3">SRT547</strain>
    </source>
</reference>
<dbReference type="RefSeq" id="WP_151969446.1">
    <property type="nucleotide sequence ID" value="NZ_AP019860.1"/>
</dbReference>
<evidence type="ECO:0000256" key="1">
    <source>
        <dbReference type="SAM" id="Phobius"/>
    </source>
</evidence>
<feature type="transmembrane region" description="Helical" evidence="1">
    <location>
        <begin position="19"/>
        <end position="39"/>
    </location>
</feature>
<name>A0A5S9INT9_UABAM</name>
<keyword evidence="1" id="KW-1133">Transmembrane helix</keyword>
<feature type="transmembrane region" description="Helical" evidence="1">
    <location>
        <begin position="51"/>
        <end position="76"/>
    </location>
</feature>
<sequence>MFICALISMSLIHYVEVQINIVIGLLLGMIFGAVLYSCFAKIQISIRAKIFLRYVFFIPTFAVFVGAIAGSIVVLFFPDSSLQYIVVRISLIPGAILGFLGAKYMNKTVLPL</sequence>
<keyword evidence="3" id="KW-1185">Reference proteome</keyword>
<organism evidence="2 3">
    <name type="scientific">Uabimicrobium amorphum</name>
    <dbReference type="NCBI Taxonomy" id="2596890"/>
    <lineage>
        <taxon>Bacteria</taxon>
        <taxon>Pseudomonadati</taxon>
        <taxon>Planctomycetota</taxon>
        <taxon>Candidatus Uabimicrobiia</taxon>
        <taxon>Candidatus Uabimicrobiales</taxon>
        <taxon>Candidatus Uabimicrobiaceae</taxon>
        <taxon>Candidatus Uabimicrobium</taxon>
    </lineage>
</organism>
<proteinExistence type="predicted"/>
<keyword evidence="1" id="KW-0812">Transmembrane</keyword>
<accession>A0A5S9INT9</accession>